<dbReference type="Proteomes" id="UP001634394">
    <property type="component" value="Unassembled WGS sequence"/>
</dbReference>
<sequence>TTSATITTIAAASQQAQCNAGYTLYPGPGRRFCFRYVTIARSWDAAQTACQMENANLPVLDNDSLIPFSEVLIQQFPGVGSSWLRAKTDGNLNARYTDGSAIAPNSPLWVAGTPNTPDDCIVLVFFPQGANLADLS</sequence>
<name>A0ABD3XZZ6_SINWO</name>
<dbReference type="InterPro" id="IPR016187">
    <property type="entry name" value="CTDL_fold"/>
</dbReference>
<gene>
    <name evidence="2" type="ORF">ACJMK2_002931</name>
</gene>
<reference evidence="2 3" key="1">
    <citation type="submission" date="2024-11" db="EMBL/GenBank/DDBJ databases">
        <title>Chromosome-level genome assembly of the freshwater bivalve Anodonta woodiana.</title>
        <authorList>
            <person name="Chen X."/>
        </authorList>
    </citation>
    <scope>NUCLEOTIDE SEQUENCE [LARGE SCALE GENOMIC DNA]</scope>
    <source>
        <strain evidence="2">MN2024</strain>
        <tissue evidence="2">Gills</tissue>
    </source>
</reference>
<protein>
    <recommendedName>
        <fullName evidence="1">C-type lectin domain-containing protein</fullName>
    </recommendedName>
</protein>
<dbReference type="Gene3D" id="3.10.100.10">
    <property type="entry name" value="Mannose-Binding Protein A, subunit A"/>
    <property type="match status" value="1"/>
</dbReference>
<organism evidence="2 3">
    <name type="scientific">Sinanodonta woodiana</name>
    <name type="common">Chinese pond mussel</name>
    <name type="synonym">Anodonta woodiana</name>
    <dbReference type="NCBI Taxonomy" id="1069815"/>
    <lineage>
        <taxon>Eukaryota</taxon>
        <taxon>Metazoa</taxon>
        <taxon>Spiralia</taxon>
        <taxon>Lophotrochozoa</taxon>
        <taxon>Mollusca</taxon>
        <taxon>Bivalvia</taxon>
        <taxon>Autobranchia</taxon>
        <taxon>Heteroconchia</taxon>
        <taxon>Palaeoheterodonta</taxon>
        <taxon>Unionida</taxon>
        <taxon>Unionoidea</taxon>
        <taxon>Unionidae</taxon>
        <taxon>Unioninae</taxon>
        <taxon>Sinanodonta</taxon>
    </lineage>
</organism>
<dbReference type="AlphaFoldDB" id="A0ABD3XZZ6"/>
<keyword evidence="3" id="KW-1185">Reference proteome</keyword>
<dbReference type="InterPro" id="IPR016186">
    <property type="entry name" value="C-type_lectin-like/link_sf"/>
</dbReference>
<evidence type="ECO:0000313" key="2">
    <source>
        <dbReference type="EMBL" id="KAL3890650.1"/>
    </source>
</evidence>
<dbReference type="PROSITE" id="PS50041">
    <property type="entry name" value="C_TYPE_LECTIN_2"/>
    <property type="match status" value="1"/>
</dbReference>
<evidence type="ECO:0000259" key="1">
    <source>
        <dbReference type="PROSITE" id="PS50041"/>
    </source>
</evidence>
<evidence type="ECO:0000313" key="3">
    <source>
        <dbReference type="Proteomes" id="UP001634394"/>
    </source>
</evidence>
<dbReference type="InterPro" id="IPR001304">
    <property type="entry name" value="C-type_lectin-like"/>
</dbReference>
<dbReference type="EMBL" id="JBJQND010000001">
    <property type="protein sequence ID" value="KAL3890650.1"/>
    <property type="molecule type" value="Genomic_DNA"/>
</dbReference>
<comment type="caution">
    <text evidence="2">The sequence shown here is derived from an EMBL/GenBank/DDBJ whole genome shotgun (WGS) entry which is preliminary data.</text>
</comment>
<dbReference type="SUPFAM" id="SSF56436">
    <property type="entry name" value="C-type lectin-like"/>
    <property type="match status" value="1"/>
</dbReference>
<dbReference type="CDD" id="cd00037">
    <property type="entry name" value="CLECT"/>
    <property type="match status" value="1"/>
</dbReference>
<feature type="domain" description="C-type lectin" evidence="1">
    <location>
        <begin position="29"/>
        <end position="123"/>
    </location>
</feature>
<feature type="non-terminal residue" evidence="2">
    <location>
        <position position="1"/>
    </location>
</feature>
<accession>A0ABD3XZZ6</accession>
<feature type="non-terminal residue" evidence="2">
    <location>
        <position position="136"/>
    </location>
</feature>
<proteinExistence type="predicted"/>